<proteinExistence type="predicted"/>
<dbReference type="Proteomes" id="UP000821845">
    <property type="component" value="Chromosome 11"/>
</dbReference>
<evidence type="ECO:0000313" key="1">
    <source>
        <dbReference type="EMBL" id="KAH6941968.1"/>
    </source>
</evidence>
<keyword evidence="2" id="KW-1185">Reference proteome</keyword>
<comment type="caution">
    <text evidence="1">The sequence shown here is derived from an EMBL/GenBank/DDBJ whole genome shotgun (WGS) entry which is preliminary data.</text>
</comment>
<protein>
    <submittedName>
        <fullName evidence="1">Uncharacterized protein</fullName>
    </submittedName>
</protein>
<gene>
    <name evidence="1" type="ORF">HPB50_026062</name>
</gene>
<reference evidence="1" key="1">
    <citation type="submission" date="2020-05" db="EMBL/GenBank/DDBJ databases">
        <title>Large-scale comparative analyses of tick genomes elucidate their genetic diversity and vector capacities.</title>
        <authorList>
            <person name="Jia N."/>
            <person name="Wang J."/>
            <person name="Shi W."/>
            <person name="Du L."/>
            <person name="Sun Y."/>
            <person name="Zhan W."/>
            <person name="Jiang J."/>
            <person name="Wang Q."/>
            <person name="Zhang B."/>
            <person name="Ji P."/>
            <person name="Sakyi L.B."/>
            <person name="Cui X."/>
            <person name="Yuan T."/>
            <person name="Jiang B."/>
            <person name="Yang W."/>
            <person name="Lam T.T.-Y."/>
            <person name="Chang Q."/>
            <person name="Ding S."/>
            <person name="Wang X."/>
            <person name="Zhu J."/>
            <person name="Ruan X."/>
            <person name="Zhao L."/>
            <person name="Wei J."/>
            <person name="Que T."/>
            <person name="Du C."/>
            <person name="Cheng J."/>
            <person name="Dai P."/>
            <person name="Han X."/>
            <person name="Huang E."/>
            <person name="Gao Y."/>
            <person name="Liu J."/>
            <person name="Shao H."/>
            <person name="Ye R."/>
            <person name="Li L."/>
            <person name="Wei W."/>
            <person name="Wang X."/>
            <person name="Wang C."/>
            <person name="Yang T."/>
            <person name="Huo Q."/>
            <person name="Li W."/>
            <person name="Guo W."/>
            <person name="Chen H."/>
            <person name="Zhou L."/>
            <person name="Ni X."/>
            <person name="Tian J."/>
            <person name="Zhou Y."/>
            <person name="Sheng Y."/>
            <person name="Liu T."/>
            <person name="Pan Y."/>
            <person name="Xia L."/>
            <person name="Li J."/>
            <person name="Zhao F."/>
            <person name="Cao W."/>
        </authorList>
    </citation>
    <scope>NUCLEOTIDE SEQUENCE</scope>
    <source>
        <strain evidence="1">Hyas-2018</strain>
    </source>
</reference>
<name>A0ACB7T4E3_HYAAI</name>
<accession>A0ACB7T4E3</accession>
<evidence type="ECO:0000313" key="2">
    <source>
        <dbReference type="Proteomes" id="UP000821845"/>
    </source>
</evidence>
<sequence>MTIQTSAGLLERHMYQVRLRDSSAAATSKAVAGSSWETQVKPNETSNTEESAAPVLRRSARAKKPVQRYPP</sequence>
<organism evidence="1 2">
    <name type="scientific">Hyalomma asiaticum</name>
    <name type="common">Tick</name>
    <dbReference type="NCBI Taxonomy" id="266040"/>
    <lineage>
        <taxon>Eukaryota</taxon>
        <taxon>Metazoa</taxon>
        <taxon>Ecdysozoa</taxon>
        <taxon>Arthropoda</taxon>
        <taxon>Chelicerata</taxon>
        <taxon>Arachnida</taxon>
        <taxon>Acari</taxon>
        <taxon>Parasitiformes</taxon>
        <taxon>Ixodida</taxon>
        <taxon>Ixodoidea</taxon>
        <taxon>Ixodidae</taxon>
        <taxon>Hyalomminae</taxon>
        <taxon>Hyalomma</taxon>
    </lineage>
</organism>
<dbReference type="EMBL" id="CM023491">
    <property type="protein sequence ID" value="KAH6941968.1"/>
    <property type="molecule type" value="Genomic_DNA"/>
</dbReference>